<protein>
    <submittedName>
        <fullName evidence="1">Uncharacterized protein</fullName>
    </submittedName>
</protein>
<evidence type="ECO:0000313" key="1">
    <source>
        <dbReference type="EMBL" id="OAV25138.1"/>
    </source>
</evidence>
<comment type="caution">
    <text evidence="1">The sequence shown here is derived from an EMBL/GenBank/DDBJ whole genome shotgun (WGS) entry which is preliminary data.</text>
</comment>
<dbReference type="NCBIfam" id="TIGR02610">
    <property type="entry name" value="PHA_gran_rgn"/>
    <property type="match status" value="1"/>
</dbReference>
<dbReference type="Pfam" id="PF09650">
    <property type="entry name" value="PHA_gran_rgn"/>
    <property type="match status" value="1"/>
</dbReference>
<organism evidence="1 2">
    <name type="scientific">Moraxella catarrhalis</name>
    <name type="common">Branhamella catarrhalis</name>
    <dbReference type="NCBI Taxonomy" id="480"/>
    <lineage>
        <taxon>Bacteria</taxon>
        <taxon>Pseudomonadati</taxon>
        <taxon>Pseudomonadota</taxon>
        <taxon>Gammaproteobacteria</taxon>
        <taxon>Moraxellales</taxon>
        <taxon>Moraxellaceae</taxon>
        <taxon>Moraxella</taxon>
    </lineage>
</organism>
<dbReference type="OrthoDB" id="287584at2"/>
<name>A0A198XT79_MORCA</name>
<dbReference type="AlphaFoldDB" id="A0A198XT79"/>
<dbReference type="Proteomes" id="UP000078295">
    <property type="component" value="Unassembled WGS sequence"/>
</dbReference>
<evidence type="ECO:0000313" key="2">
    <source>
        <dbReference type="Proteomes" id="UP000078295"/>
    </source>
</evidence>
<proteinExistence type="predicted"/>
<sequence>MSDIYFERQHGLDFESARAKAQAWLQEAENQFGLNINYIKGNNQDNASIHKAGVDAQATLTADKIIFQAKLGLFAKPLKGVISSGIKEGLDNYFPQS</sequence>
<accession>A0A198XT79</accession>
<dbReference type="InterPro" id="IPR013433">
    <property type="entry name" value="PHA_gran_rgn"/>
</dbReference>
<gene>
    <name evidence="1" type="ORF">AO370_1215</name>
</gene>
<reference evidence="1 2" key="1">
    <citation type="journal article" date="2016" name="Genome Biol. Evol.">
        <title>Comparative Genomic Analyses of the Moraxella catarrhalis Serosensitive and Seroresistant Lineages Demonstrate Their Independent Evolution.</title>
        <authorList>
            <person name="Earl J.P."/>
            <person name="de Vries S.P."/>
            <person name="Ahmed A."/>
            <person name="Powell E."/>
            <person name="Schultz M.P."/>
            <person name="Hermans P.W."/>
            <person name="Hill D.J."/>
            <person name="Zhou Z."/>
            <person name="Constantinidou C.I."/>
            <person name="Hu F.Z."/>
            <person name="Bootsma H.J."/>
            <person name="Ehrlich G.D."/>
        </authorList>
    </citation>
    <scope>NUCLEOTIDE SEQUENCE [LARGE SCALE GENOMIC DNA]</scope>
    <source>
        <strain evidence="1 2">F23</strain>
    </source>
</reference>
<dbReference type="EMBL" id="LXHQ01000031">
    <property type="protein sequence ID" value="OAV25138.1"/>
    <property type="molecule type" value="Genomic_DNA"/>
</dbReference>
<dbReference type="RefSeq" id="WP_064603735.1">
    <property type="nucleotide sequence ID" value="NZ_JAABLA010000002.1"/>
</dbReference>